<dbReference type="AlphaFoldDB" id="A0A8J8NR70"/>
<sequence length="106" mass="12202">MAASKMLGLFRGGIPLINKGMRMLRSKIGTLENSQFSLKAMNRGKLVQRKKNSSLSTFVLYNLLMKDFNIQEMSPWNVMMEVSVFHSQPRKINTQLSLIRSSHHKF</sequence>
<evidence type="ECO:0000313" key="2">
    <source>
        <dbReference type="Proteomes" id="UP000785679"/>
    </source>
</evidence>
<comment type="caution">
    <text evidence="1">The sequence shown here is derived from an EMBL/GenBank/DDBJ whole genome shotgun (WGS) entry which is preliminary data.</text>
</comment>
<dbReference type="Proteomes" id="UP000785679">
    <property type="component" value="Unassembled WGS sequence"/>
</dbReference>
<protein>
    <submittedName>
        <fullName evidence="1">Uncharacterized protein</fullName>
    </submittedName>
</protein>
<evidence type="ECO:0000313" key="1">
    <source>
        <dbReference type="EMBL" id="TNV78701.1"/>
    </source>
</evidence>
<gene>
    <name evidence="1" type="ORF">FGO68_gene7046</name>
</gene>
<keyword evidence="2" id="KW-1185">Reference proteome</keyword>
<proteinExistence type="predicted"/>
<name>A0A8J8NR70_HALGN</name>
<dbReference type="EMBL" id="RRYP01009978">
    <property type="protein sequence ID" value="TNV78701.1"/>
    <property type="molecule type" value="Genomic_DNA"/>
</dbReference>
<reference evidence="1" key="1">
    <citation type="submission" date="2019-06" db="EMBL/GenBank/DDBJ databases">
        <authorList>
            <person name="Zheng W."/>
        </authorList>
    </citation>
    <scope>NUCLEOTIDE SEQUENCE</scope>
    <source>
        <strain evidence="1">QDHG01</strain>
    </source>
</reference>
<accession>A0A8J8NR70</accession>
<organism evidence="1 2">
    <name type="scientific">Halteria grandinella</name>
    <dbReference type="NCBI Taxonomy" id="5974"/>
    <lineage>
        <taxon>Eukaryota</taxon>
        <taxon>Sar</taxon>
        <taxon>Alveolata</taxon>
        <taxon>Ciliophora</taxon>
        <taxon>Intramacronucleata</taxon>
        <taxon>Spirotrichea</taxon>
        <taxon>Stichotrichia</taxon>
        <taxon>Sporadotrichida</taxon>
        <taxon>Halteriidae</taxon>
        <taxon>Halteria</taxon>
    </lineage>
</organism>